<dbReference type="InterPro" id="IPR023631">
    <property type="entry name" value="Amidase_dom"/>
</dbReference>
<dbReference type="PANTHER" id="PTHR11895:SF176">
    <property type="entry name" value="AMIDASE AMID-RELATED"/>
    <property type="match status" value="1"/>
</dbReference>
<proteinExistence type="predicted"/>
<dbReference type="STRING" id="1238182.C882_2594"/>
<dbReference type="InterPro" id="IPR036928">
    <property type="entry name" value="AS_sf"/>
</dbReference>
<dbReference type="GO" id="GO:0016740">
    <property type="term" value="F:transferase activity"/>
    <property type="evidence" value="ECO:0007669"/>
    <property type="project" value="UniProtKB-KW"/>
</dbReference>
<protein>
    <submittedName>
        <fullName evidence="2">Asp-tRNAAsn/Glu-tRNAGln amidotransferase A subunit</fullName>
    </submittedName>
</protein>
<reference evidence="2 3" key="1">
    <citation type="journal article" date="2013" name="Genome Announc.">
        <title>Draft Genome Sequence of an Alphaproteobacterium, Caenispirillum salinarum AK4(T), Isolated from a Solar Saltern.</title>
        <authorList>
            <person name="Khatri I."/>
            <person name="Singh A."/>
            <person name="Korpole S."/>
            <person name="Pinnaka A.K."/>
            <person name="Subramanian S."/>
        </authorList>
    </citation>
    <scope>NUCLEOTIDE SEQUENCE [LARGE SCALE GENOMIC DNA]</scope>
    <source>
        <strain evidence="2 3">AK4</strain>
    </source>
</reference>
<dbReference type="AlphaFoldDB" id="K9H2N7"/>
<feature type="domain" description="Amidase" evidence="1">
    <location>
        <begin position="24"/>
        <end position="438"/>
    </location>
</feature>
<organism evidence="2 3">
    <name type="scientific">Caenispirillum salinarum AK4</name>
    <dbReference type="NCBI Taxonomy" id="1238182"/>
    <lineage>
        <taxon>Bacteria</taxon>
        <taxon>Pseudomonadati</taxon>
        <taxon>Pseudomonadota</taxon>
        <taxon>Alphaproteobacteria</taxon>
        <taxon>Rhodospirillales</taxon>
        <taxon>Novispirillaceae</taxon>
        <taxon>Caenispirillum</taxon>
    </lineage>
</organism>
<dbReference type="EMBL" id="ANHY01000003">
    <property type="protein sequence ID" value="EKV32515.1"/>
    <property type="molecule type" value="Genomic_DNA"/>
</dbReference>
<keyword evidence="2" id="KW-0808">Transferase</keyword>
<dbReference type="NCBIfam" id="NF005460">
    <property type="entry name" value="PRK07056.1"/>
    <property type="match status" value="1"/>
</dbReference>
<name>K9H2N7_9PROT</name>
<dbReference type="eggNOG" id="COG0154">
    <property type="taxonomic scope" value="Bacteria"/>
</dbReference>
<dbReference type="Proteomes" id="UP000009881">
    <property type="component" value="Unassembled WGS sequence"/>
</dbReference>
<dbReference type="InterPro" id="IPR000120">
    <property type="entry name" value="Amidase"/>
</dbReference>
<dbReference type="Gene3D" id="3.90.1300.10">
    <property type="entry name" value="Amidase signature (AS) domain"/>
    <property type="match status" value="1"/>
</dbReference>
<keyword evidence="3" id="KW-1185">Reference proteome</keyword>
<evidence type="ECO:0000313" key="2">
    <source>
        <dbReference type="EMBL" id="EKV32515.1"/>
    </source>
</evidence>
<accession>K9H2N7</accession>
<evidence type="ECO:0000313" key="3">
    <source>
        <dbReference type="Proteomes" id="UP000009881"/>
    </source>
</evidence>
<gene>
    <name evidence="2" type="ORF">C882_2594</name>
</gene>
<dbReference type="PATRIC" id="fig|1238182.3.peg.554"/>
<dbReference type="RefSeq" id="WP_009539003.1">
    <property type="nucleotide sequence ID" value="NZ_ANHY01000003.1"/>
</dbReference>
<evidence type="ECO:0000259" key="1">
    <source>
        <dbReference type="Pfam" id="PF01425"/>
    </source>
</evidence>
<comment type="caution">
    <text evidence="2">The sequence shown here is derived from an EMBL/GenBank/DDBJ whole genome shotgun (WGS) entry which is preliminary data.</text>
</comment>
<sequence length="455" mass="47467">MDPMTPIAALLADLADGRTTSRALTEACLARAKAPDGEGARVFTLIDDRAALAAADAADALRAAGIDGGPLLGLPVSVKDLFDVKGQVTAAGSVVRADDPPATADAPAVRRLRAAGAVVVGRTNMTEFAFSGVGLNPHHGTPRNPWDRATGRIPGGSSAGAAVSVTDGMAAAALGTDTGGSVRIPAGLCGLAGFKPTQARVPRDGAFPLSYAMDSVGPLAPTVACCALLDAVLAGAEPVVPEPMPIKDLRVAVPQGLVLDDMDESVAERFETALHTLSAAGVHVDGLGVADLLDTTYVARQALEVTVEAWSIHRHRAATDAARFDQRVLARMKAADGLSAADVIDLQLWRKDFQRRWNVLAADYDALLWPTLPTLAPTIAQVDADEESYNHWNRLMLRNTRLVNVLDGCAATIPIHRPREAAVGLQVVGPTGADTRTLRVALALEAALSEMRDVP</sequence>
<dbReference type="Pfam" id="PF01425">
    <property type="entry name" value="Amidase"/>
    <property type="match status" value="1"/>
</dbReference>
<dbReference type="SUPFAM" id="SSF75304">
    <property type="entry name" value="Amidase signature (AS) enzymes"/>
    <property type="match status" value="1"/>
</dbReference>
<dbReference type="PANTHER" id="PTHR11895">
    <property type="entry name" value="TRANSAMIDASE"/>
    <property type="match status" value="1"/>
</dbReference>